<dbReference type="Proteomes" id="UP000814033">
    <property type="component" value="Unassembled WGS sequence"/>
</dbReference>
<gene>
    <name evidence="1" type="ORF">FA95DRAFT_827564</name>
</gene>
<reference evidence="1" key="1">
    <citation type="submission" date="2021-02" db="EMBL/GenBank/DDBJ databases">
        <authorList>
            <consortium name="DOE Joint Genome Institute"/>
            <person name="Ahrendt S."/>
            <person name="Looney B.P."/>
            <person name="Miyauchi S."/>
            <person name="Morin E."/>
            <person name="Drula E."/>
            <person name="Courty P.E."/>
            <person name="Chicoki N."/>
            <person name="Fauchery L."/>
            <person name="Kohler A."/>
            <person name="Kuo A."/>
            <person name="Labutti K."/>
            <person name="Pangilinan J."/>
            <person name="Lipzen A."/>
            <person name="Riley R."/>
            <person name="Andreopoulos W."/>
            <person name="He G."/>
            <person name="Johnson J."/>
            <person name="Barry K.W."/>
            <person name="Grigoriev I.V."/>
            <person name="Nagy L."/>
            <person name="Hibbett D."/>
            <person name="Henrissat B."/>
            <person name="Matheny P.B."/>
            <person name="Labbe J."/>
            <person name="Martin F."/>
        </authorList>
    </citation>
    <scope>NUCLEOTIDE SEQUENCE</scope>
    <source>
        <strain evidence="1">FP105234-sp</strain>
    </source>
</reference>
<protein>
    <submittedName>
        <fullName evidence="1">Uncharacterized protein</fullName>
    </submittedName>
</protein>
<evidence type="ECO:0000313" key="1">
    <source>
        <dbReference type="EMBL" id="KAI0040719.1"/>
    </source>
</evidence>
<organism evidence="1 2">
    <name type="scientific">Auriscalpium vulgare</name>
    <dbReference type="NCBI Taxonomy" id="40419"/>
    <lineage>
        <taxon>Eukaryota</taxon>
        <taxon>Fungi</taxon>
        <taxon>Dikarya</taxon>
        <taxon>Basidiomycota</taxon>
        <taxon>Agaricomycotina</taxon>
        <taxon>Agaricomycetes</taxon>
        <taxon>Russulales</taxon>
        <taxon>Auriscalpiaceae</taxon>
        <taxon>Auriscalpium</taxon>
    </lineage>
</organism>
<keyword evidence="2" id="KW-1185">Reference proteome</keyword>
<dbReference type="EMBL" id="MU276173">
    <property type="protein sequence ID" value="KAI0040719.1"/>
    <property type="molecule type" value="Genomic_DNA"/>
</dbReference>
<name>A0ACB8R969_9AGAM</name>
<proteinExistence type="predicted"/>
<reference evidence="1" key="2">
    <citation type="journal article" date="2022" name="New Phytol.">
        <title>Evolutionary transition to the ectomycorrhizal habit in the genomes of a hyperdiverse lineage of mushroom-forming fungi.</title>
        <authorList>
            <person name="Looney B."/>
            <person name="Miyauchi S."/>
            <person name="Morin E."/>
            <person name="Drula E."/>
            <person name="Courty P.E."/>
            <person name="Kohler A."/>
            <person name="Kuo A."/>
            <person name="LaButti K."/>
            <person name="Pangilinan J."/>
            <person name="Lipzen A."/>
            <person name="Riley R."/>
            <person name="Andreopoulos W."/>
            <person name="He G."/>
            <person name="Johnson J."/>
            <person name="Nolan M."/>
            <person name="Tritt A."/>
            <person name="Barry K.W."/>
            <person name="Grigoriev I.V."/>
            <person name="Nagy L.G."/>
            <person name="Hibbett D."/>
            <person name="Henrissat B."/>
            <person name="Matheny P.B."/>
            <person name="Labbe J."/>
            <person name="Martin F.M."/>
        </authorList>
    </citation>
    <scope>NUCLEOTIDE SEQUENCE</scope>
    <source>
        <strain evidence="1">FP105234-sp</strain>
    </source>
</reference>
<evidence type="ECO:0000313" key="2">
    <source>
        <dbReference type="Proteomes" id="UP000814033"/>
    </source>
</evidence>
<sequence>MSRGTCIQNALPSCRQRSRHNAPALRDVAPPVHASGEYLCPIPTGTMDGVTDVRLANTTPDEPNPSTRIHPGRASQSVTYASTKLRSSKPLPPPRLHNHLRNPDACRPLTARKLPKTCEFGTSCVALGAPDVRTAAAIELRRSSAVAAS</sequence>
<accession>A0ACB8R969</accession>
<comment type="caution">
    <text evidence="1">The sequence shown here is derived from an EMBL/GenBank/DDBJ whole genome shotgun (WGS) entry which is preliminary data.</text>
</comment>